<name>A0A072PRN4_9EURO</name>
<dbReference type="RefSeq" id="XP_013265334.1">
    <property type="nucleotide sequence ID" value="XM_013409880.1"/>
</dbReference>
<dbReference type="EMBL" id="AMGV01000001">
    <property type="protein sequence ID" value="KEF62744.1"/>
    <property type="molecule type" value="Genomic_DNA"/>
</dbReference>
<gene>
    <name evidence="3" type="ORF">A1O9_00717</name>
</gene>
<proteinExistence type="predicted"/>
<dbReference type="Proteomes" id="UP000027920">
    <property type="component" value="Unassembled WGS sequence"/>
</dbReference>
<organism evidence="3 4">
    <name type="scientific">Exophiala aquamarina CBS 119918</name>
    <dbReference type="NCBI Taxonomy" id="1182545"/>
    <lineage>
        <taxon>Eukaryota</taxon>
        <taxon>Fungi</taxon>
        <taxon>Dikarya</taxon>
        <taxon>Ascomycota</taxon>
        <taxon>Pezizomycotina</taxon>
        <taxon>Eurotiomycetes</taxon>
        <taxon>Chaetothyriomycetidae</taxon>
        <taxon>Chaetothyriales</taxon>
        <taxon>Herpotrichiellaceae</taxon>
        <taxon>Exophiala</taxon>
    </lineage>
</organism>
<keyword evidence="4" id="KW-1185">Reference proteome</keyword>
<dbReference type="AlphaFoldDB" id="A0A072PRN4"/>
<comment type="caution">
    <text evidence="3">The sequence shown here is derived from an EMBL/GenBank/DDBJ whole genome shotgun (WGS) entry which is preliminary data.</text>
</comment>
<dbReference type="OrthoDB" id="2558704at2759"/>
<keyword evidence="2" id="KW-0732">Signal</keyword>
<evidence type="ECO:0000256" key="2">
    <source>
        <dbReference type="SAM" id="SignalP"/>
    </source>
</evidence>
<evidence type="ECO:0000313" key="4">
    <source>
        <dbReference type="Proteomes" id="UP000027920"/>
    </source>
</evidence>
<keyword evidence="3" id="KW-0560">Oxidoreductase</keyword>
<dbReference type="GO" id="GO:0004497">
    <property type="term" value="F:monooxygenase activity"/>
    <property type="evidence" value="ECO:0007669"/>
    <property type="project" value="UniProtKB-KW"/>
</dbReference>
<evidence type="ECO:0000256" key="1">
    <source>
        <dbReference type="SAM" id="MobiDB-lite"/>
    </source>
</evidence>
<protein>
    <submittedName>
        <fullName evidence="3">Alkanesulfonate monooxygenase</fullName>
    </submittedName>
</protein>
<dbReference type="STRING" id="1182545.A0A072PRN4"/>
<dbReference type="VEuPathDB" id="FungiDB:A1O9_00717"/>
<accession>A0A072PRN4</accession>
<reference evidence="3 4" key="1">
    <citation type="submission" date="2013-03" db="EMBL/GenBank/DDBJ databases">
        <title>The Genome Sequence of Exophiala aquamarina CBS 119918.</title>
        <authorList>
            <consortium name="The Broad Institute Genomics Platform"/>
            <person name="Cuomo C."/>
            <person name="de Hoog S."/>
            <person name="Gorbushina A."/>
            <person name="Walker B."/>
            <person name="Young S.K."/>
            <person name="Zeng Q."/>
            <person name="Gargeya S."/>
            <person name="Fitzgerald M."/>
            <person name="Haas B."/>
            <person name="Abouelleil A."/>
            <person name="Allen A.W."/>
            <person name="Alvarado L."/>
            <person name="Arachchi H.M."/>
            <person name="Berlin A.M."/>
            <person name="Chapman S.B."/>
            <person name="Gainer-Dewar J."/>
            <person name="Goldberg J."/>
            <person name="Griggs A."/>
            <person name="Gujja S."/>
            <person name="Hansen M."/>
            <person name="Howarth C."/>
            <person name="Imamovic A."/>
            <person name="Ireland A."/>
            <person name="Larimer J."/>
            <person name="McCowan C."/>
            <person name="Murphy C."/>
            <person name="Pearson M."/>
            <person name="Poon T.W."/>
            <person name="Priest M."/>
            <person name="Roberts A."/>
            <person name="Saif S."/>
            <person name="Shea T."/>
            <person name="Sisk P."/>
            <person name="Sykes S."/>
            <person name="Wortman J."/>
            <person name="Nusbaum C."/>
            <person name="Birren B."/>
        </authorList>
    </citation>
    <scope>NUCLEOTIDE SEQUENCE [LARGE SCALE GENOMIC DNA]</scope>
    <source>
        <strain evidence="3 4">CBS 119918</strain>
    </source>
</reference>
<evidence type="ECO:0000313" key="3">
    <source>
        <dbReference type="EMBL" id="KEF62744.1"/>
    </source>
</evidence>
<sequence>MNLHNLLGALAWKTALVGSVQTIVDSRLEYVKLGAELISFHDYDNLNDAIDYGRFILSKGRENLGDQASKGENASANGENGNTPLTRVAGLKTQTRKY</sequence>
<feature type="region of interest" description="Disordered" evidence="1">
    <location>
        <begin position="66"/>
        <end position="98"/>
    </location>
</feature>
<feature type="chain" id="PRO_5001681818" evidence="2">
    <location>
        <begin position="23"/>
        <end position="98"/>
    </location>
</feature>
<keyword evidence="3" id="KW-0503">Monooxygenase</keyword>
<feature type="signal peptide" evidence="2">
    <location>
        <begin position="1"/>
        <end position="22"/>
    </location>
</feature>
<dbReference type="GeneID" id="25275668"/>
<feature type="compositionally biased region" description="Low complexity" evidence="1">
    <location>
        <begin position="71"/>
        <end position="82"/>
    </location>
</feature>
<dbReference type="HOGENOM" id="CLU_2333609_0_0_1"/>